<feature type="transmembrane region" description="Helical" evidence="7">
    <location>
        <begin position="60"/>
        <end position="81"/>
    </location>
</feature>
<evidence type="ECO:0000256" key="2">
    <source>
        <dbReference type="ARBA" id="ARBA00022448"/>
    </source>
</evidence>
<dbReference type="CDD" id="cd06186">
    <property type="entry name" value="NOX_Duox_like_FAD_NADP"/>
    <property type="match status" value="1"/>
</dbReference>
<dbReference type="GO" id="GO:0006826">
    <property type="term" value="P:iron ion transport"/>
    <property type="evidence" value="ECO:0007669"/>
    <property type="project" value="TreeGrafter"/>
</dbReference>
<keyword evidence="2" id="KW-0813">Transport</keyword>
<dbReference type="GO" id="GO:0015677">
    <property type="term" value="P:copper ion import"/>
    <property type="evidence" value="ECO:0007669"/>
    <property type="project" value="TreeGrafter"/>
</dbReference>
<gene>
    <name evidence="10" type="ORF">BO80DRAFT_395325</name>
</gene>
<sequence length="499" mass="56179">MDISAIYAITAGGVFAALVFARIISILVKWTDLFSVLVSRHLTIPYFVHRHRLWGPWSRASVILHVTYAAMNIFLILFRITSLTSAGRRAGELALINLVFPLSATHLSYLADLLGIKWRTCCRIHRATGWMTIVLVSFHIIAMIQDQQFSFSLYESQDMFTLIGAASLGILALCSNTWFRRWSFEIFLRGHQILAALFVYGTLRHLSDENAPLNHYLWISLGALGLTSCLQLMILLYRNGLFAGRGAPRALVTFTSKKTNEDKLIVTAARVRVLLPRPVQVEAGQYINIWIPSVSVRSWTQTHPFTVTSWSRHRQDVMELLVQPRHGLSADLTRHALAALESSVSFLALFTGPHGTTEDVSQYESSLLIASGFGLAAVTPYIKKMIYGYNTSTLLVRRLHLILNVSIYVRSGLANDKTTFGEHKRFCLYQGTPDYESIIALEASGDMIERLPNIQQERGRTLVMISAADDLRDHIREIVRGYLHQGVQLSELEYQPNDG</sequence>
<evidence type="ECO:0000256" key="3">
    <source>
        <dbReference type="ARBA" id="ARBA00022692"/>
    </source>
</evidence>
<reference evidence="10 11" key="1">
    <citation type="submission" date="2018-02" db="EMBL/GenBank/DDBJ databases">
        <title>The genomes of Aspergillus section Nigri reveals drivers in fungal speciation.</title>
        <authorList>
            <consortium name="DOE Joint Genome Institute"/>
            <person name="Vesth T.C."/>
            <person name="Nybo J."/>
            <person name="Theobald S."/>
            <person name="Brandl J."/>
            <person name="Frisvad J.C."/>
            <person name="Nielsen K.F."/>
            <person name="Lyhne E.K."/>
            <person name="Kogle M.E."/>
            <person name="Kuo A."/>
            <person name="Riley R."/>
            <person name="Clum A."/>
            <person name="Nolan M."/>
            <person name="Lipzen A."/>
            <person name="Salamov A."/>
            <person name="Henrissat B."/>
            <person name="Wiebenga A."/>
            <person name="De vries R.P."/>
            <person name="Grigoriev I.V."/>
            <person name="Mortensen U.H."/>
            <person name="Andersen M.R."/>
            <person name="Baker S.E."/>
        </authorList>
    </citation>
    <scope>NUCLEOTIDE SEQUENCE [LARGE SCALE GENOMIC DNA]</scope>
    <source>
        <strain evidence="10 11">CBS 121593</strain>
    </source>
</reference>
<proteinExistence type="predicted"/>
<keyword evidence="3 7" id="KW-0812">Transmembrane</keyword>
<evidence type="ECO:0000313" key="10">
    <source>
        <dbReference type="EMBL" id="RAK94827.1"/>
    </source>
</evidence>
<organism evidence="10 11">
    <name type="scientific">Aspergillus ibericus CBS 121593</name>
    <dbReference type="NCBI Taxonomy" id="1448316"/>
    <lineage>
        <taxon>Eukaryota</taxon>
        <taxon>Fungi</taxon>
        <taxon>Dikarya</taxon>
        <taxon>Ascomycota</taxon>
        <taxon>Pezizomycotina</taxon>
        <taxon>Eurotiomycetes</taxon>
        <taxon>Eurotiomycetidae</taxon>
        <taxon>Eurotiales</taxon>
        <taxon>Aspergillaceae</taxon>
        <taxon>Aspergillus</taxon>
        <taxon>Aspergillus subgen. Circumdati</taxon>
    </lineage>
</organism>
<comment type="subcellular location">
    <subcellularLocation>
        <location evidence="1">Membrane</location>
        <topology evidence="1">Multi-pass membrane protein</topology>
    </subcellularLocation>
</comment>
<accession>A0A395GJ90</accession>
<dbReference type="GO" id="GO:0005886">
    <property type="term" value="C:plasma membrane"/>
    <property type="evidence" value="ECO:0007669"/>
    <property type="project" value="TreeGrafter"/>
</dbReference>
<evidence type="ECO:0000256" key="1">
    <source>
        <dbReference type="ARBA" id="ARBA00004141"/>
    </source>
</evidence>
<evidence type="ECO:0000259" key="9">
    <source>
        <dbReference type="Pfam" id="PF08022"/>
    </source>
</evidence>
<dbReference type="GeneID" id="37222170"/>
<dbReference type="STRING" id="1448316.A0A395GJ90"/>
<feature type="transmembrane region" description="Helical" evidence="7">
    <location>
        <begin position="127"/>
        <end position="144"/>
    </location>
</feature>
<feature type="transmembrane region" description="Helical" evidence="7">
    <location>
        <begin position="6"/>
        <end position="28"/>
    </location>
</feature>
<keyword evidence="5" id="KW-0406">Ion transport</keyword>
<feature type="transmembrane region" description="Helical" evidence="7">
    <location>
        <begin position="215"/>
        <end position="237"/>
    </location>
</feature>
<evidence type="ECO:0000259" key="8">
    <source>
        <dbReference type="Pfam" id="PF01794"/>
    </source>
</evidence>
<keyword evidence="4 7" id="KW-1133">Transmembrane helix</keyword>
<dbReference type="AlphaFoldDB" id="A0A395GJ90"/>
<dbReference type="Proteomes" id="UP000249402">
    <property type="component" value="Unassembled WGS sequence"/>
</dbReference>
<keyword evidence="11" id="KW-1185">Reference proteome</keyword>
<feature type="domain" description="Ferric oxidoreductase" evidence="8">
    <location>
        <begin position="91"/>
        <end position="201"/>
    </location>
</feature>
<dbReference type="GO" id="GO:0006879">
    <property type="term" value="P:intracellular iron ion homeostasis"/>
    <property type="evidence" value="ECO:0007669"/>
    <property type="project" value="TreeGrafter"/>
</dbReference>
<evidence type="ECO:0000313" key="11">
    <source>
        <dbReference type="Proteomes" id="UP000249402"/>
    </source>
</evidence>
<evidence type="ECO:0000256" key="7">
    <source>
        <dbReference type="SAM" id="Phobius"/>
    </source>
</evidence>
<evidence type="ECO:0000256" key="5">
    <source>
        <dbReference type="ARBA" id="ARBA00023065"/>
    </source>
</evidence>
<dbReference type="PANTHER" id="PTHR32361:SF26">
    <property type="entry name" value="FAD-BINDING 8 DOMAIN-CONTAINING PROTEIN-RELATED"/>
    <property type="match status" value="1"/>
</dbReference>
<dbReference type="GO" id="GO:0000293">
    <property type="term" value="F:ferric-chelate reductase activity"/>
    <property type="evidence" value="ECO:0007669"/>
    <property type="project" value="TreeGrafter"/>
</dbReference>
<dbReference type="OrthoDB" id="4494341at2759"/>
<dbReference type="RefSeq" id="XP_025569155.1">
    <property type="nucleotide sequence ID" value="XM_025717305.1"/>
</dbReference>
<feature type="transmembrane region" description="Helical" evidence="7">
    <location>
        <begin position="159"/>
        <end position="179"/>
    </location>
</feature>
<dbReference type="InterPro" id="IPR051410">
    <property type="entry name" value="Ferric/Cupric_Reductase"/>
</dbReference>
<dbReference type="InterPro" id="IPR013112">
    <property type="entry name" value="FAD-bd_8"/>
</dbReference>
<keyword evidence="6 7" id="KW-0472">Membrane</keyword>
<dbReference type="Pfam" id="PF01794">
    <property type="entry name" value="Ferric_reduct"/>
    <property type="match status" value="1"/>
</dbReference>
<name>A0A395GJ90_9EURO</name>
<feature type="transmembrane region" description="Helical" evidence="7">
    <location>
        <begin position="93"/>
        <end position="115"/>
    </location>
</feature>
<protein>
    <submittedName>
        <fullName evidence="10">Cell surface metalloreductase</fullName>
    </submittedName>
</protein>
<feature type="domain" description="FAD-binding 8" evidence="9">
    <location>
        <begin position="272"/>
        <end position="357"/>
    </location>
</feature>
<dbReference type="VEuPathDB" id="FungiDB:BO80DRAFT_395325"/>
<evidence type="ECO:0000256" key="4">
    <source>
        <dbReference type="ARBA" id="ARBA00022989"/>
    </source>
</evidence>
<evidence type="ECO:0000256" key="6">
    <source>
        <dbReference type="ARBA" id="ARBA00023136"/>
    </source>
</evidence>
<dbReference type="Pfam" id="PF08022">
    <property type="entry name" value="FAD_binding_8"/>
    <property type="match status" value="1"/>
</dbReference>
<dbReference type="PANTHER" id="PTHR32361">
    <property type="entry name" value="FERRIC/CUPRIC REDUCTASE TRANSMEMBRANE COMPONENT"/>
    <property type="match status" value="1"/>
</dbReference>
<dbReference type="InterPro" id="IPR039261">
    <property type="entry name" value="FNR_nucleotide-bd"/>
</dbReference>
<dbReference type="Gene3D" id="3.40.50.80">
    <property type="entry name" value="Nucleotide-binding domain of ferredoxin-NADP reductase (FNR) module"/>
    <property type="match status" value="1"/>
</dbReference>
<dbReference type="EMBL" id="KZ824518">
    <property type="protein sequence ID" value="RAK94827.1"/>
    <property type="molecule type" value="Genomic_DNA"/>
</dbReference>
<dbReference type="InterPro" id="IPR013130">
    <property type="entry name" value="Fe3_Rdtase_TM_dom"/>
</dbReference>